<comment type="caution">
    <text evidence="1">The sequence shown here is derived from an EMBL/GenBank/DDBJ whole genome shotgun (WGS) entry which is preliminary data.</text>
</comment>
<reference evidence="1 2" key="1">
    <citation type="submission" date="2019-05" db="EMBL/GenBank/DDBJ databases">
        <title>Another draft genome of Portunus trituberculatus and its Hox gene families provides insights of decapod evolution.</title>
        <authorList>
            <person name="Jeong J.-H."/>
            <person name="Song I."/>
            <person name="Kim S."/>
            <person name="Choi T."/>
            <person name="Kim D."/>
            <person name="Ryu S."/>
            <person name="Kim W."/>
        </authorList>
    </citation>
    <scope>NUCLEOTIDE SEQUENCE [LARGE SCALE GENOMIC DNA]</scope>
    <source>
        <tissue evidence="1">Muscle</tissue>
    </source>
</reference>
<dbReference type="Proteomes" id="UP000324222">
    <property type="component" value="Unassembled WGS sequence"/>
</dbReference>
<dbReference type="AlphaFoldDB" id="A0A5B7G4F9"/>
<gene>
    <name evidence="1" type="ORF">E2C01_045939</name>
</gene>
<dbReference type="EMBL" id="VSRR010010609">
    <property type="protein sequence ID" value="MPC52078.1"/>
    <property type="molecule type" value="Genomic_DNA"/>
</dbReference>
<organism evidence="1 2">
    <name type="scientific">Portunus trituberculatus</name>
    <name type="common">Swimming crab</name>
    <name type="synonym">Neptunus trituberculatus</name>
    <dbReference type="NCBI Taxonomy" id="210409"/>
    <lineage>
        <taxon>Eukaryota</taxon>
        <taxon>Metazoa</taxon>
        <taxon>Ecdysozoa</taxon>
        <taxon>Arthropoda</taxon>
        <taxon>Crustacea</taxon>
        <taxon>Multicrustacea</taxon>
        <taxon>Malacostraca</taxon>
        <taxon>Eumalacostraca</taxon>
        <taxon>Eucarida</taxon>
        <taxon>Decapoda</taxon>
        <taxon>Pleocyemata</taxon>
        <taxon>Brachyura</taxon>
        <taxon>Eubrachyura</taxon>
        <taxon>Portunoidea</taxon>
        <taxon>Portunidae</taxon>
        <taxon>Portuninae</taxon>
        <taxon>Portunus</taxon>
    </lineage>
</organism>
<protein>
    <submittedName>
        <fullName evidence="1">Uncharacterized protein</fullName>
    </submittedName>
</protein>
<keyword evidence="2" id="KW-1185">Reference proteome</keyword>
<accession>A0A5B7G4F9</accession>
<sequence>MFKCGCRSSYFGLCVALTARGGRSGGEAGRTDMAVEGDGTLGKGGCLAKDVELKRLRKVDGCMGVKEVWRESMLMPRGTTGVRSELGLERGFVWGEGTGRSWEACAVRWAQGADAQYPVGTIDAKCRVYDNGKEGRRSARLLGVLRDKTQGPLASKVRRAL</sequence>
<name>A0A5B7G4F9_PORTR</name>
<evidence type="ECO:0000313" key="2">
    <source>
        <dbReference type="Proteomes" id="UP000324222"/>
    </source>
</evidence>
<proteinExistence type="predicted"/>
<evidence type="ECO:0000313" key="1">
    <source>
        <dbReference type="EMBL" id="MPC52078.1"/>
    </source>
</evidence>